<dbReference type="EMBL" id="CP015585">
    <property type="protein sequence ID" value="APT60252.1"/>
    <property type="molecule type" value="Genomic_DNA"/>
</dbReference>
<reference evidence="2 3" key="1">
    <citation type="submission" date="2016-05" db="EMBL/GenBank/DDBJ databases">
        <title>Complete Genome and Methylome Analysis of Psychrotrophic Bacterial Isolates from Antarctic Lake Untersee.</title>
        <authorList>
            <person name="Fomenkov A."/>
            <person name="Akimov V.N."/>
            <person name="Vasilyeva L.V."/>
            <person name="Andersen D."/>
            <person name="Vincze T."/>
            <person name="Roberts R.J."/>
        </authorList>
    </citation>
    <scope>NUCLEOTIDE SEQUENCE [LARGE SCALE GENOMIC DNA]</scope>
    <source>
        <strain evidence="2 3">U14-5</strain>
        <plasmid evidence="3">Plasmid 1</plasmid>
    </source>
</reference>
<proteinExistence type="predicted"/>
<feature type="domain" description="Transposase DDE" evidence="1">
    <location>
        <begin position="12"/>
        <end position="440"/>
    </location>
</feature>
<organism evidence="2 3">
    <name type="scientific">Roseomonas gilardii</name>
    <dbReference type="NCBI Taxonomy" id="257708"/>
    <lineage>
        <taxon>Bacteria</taxon>
        <taxon>Pseudomonadati</taxon>
        <taxon>Pseudomonadota</taxon>
        <taxon>Alphaproteobacteria</taxon>
        <taxon>Acetobacterales</taxon>
        <taxon>Roseomonadaceae</taxon>
        <taxon>Roseomonas</taxon>
    </lineage>
</organism>
<accession>A0A1L7ANC3</accession>
<name>A0A1L7ANC3_9PROT</name>
<dbReference type="Proteomes" id="UP000185494">
    <property type="component" value="Chromosome 1"/>
</dbReference>
<gene>
    <name evidence="2" type="ORF">RGI145_23220</name>
</gene>
<geneLocation type="plasmid" evidence="2 3">
    <name>1</name>
</geneLocation>
<dbReference type="InterPro" id="IPR047960">
    <property type="entry name" value="Transpos_IS1380"/>
</dbReference>
<dbReference type="AlphaFoldDB" id="A0A1L7ANC3"/>
<dbReference type="RefSeq" id="WP_075800952.1">
    <property type="nucleotide sequence ID" value="NZ_CP015585.1"/>
</dbReference>
<evidence type="ECO:0000259" key="1">
    <source>
        <dbReference type="Pfam" id="PF13701"/>
    </source>
</evidence>
<evidence type="ECO:0000313" key="2">
    <source>
        <dbReference type="EMBL" id="APT60252.1"/>
    </source>
</evidence>
<dbReference type="NCBIfam" id="NF033539">
    <property type="entry name" value="transpos_IS1380"/>
    <property type="match status" value="1"/>
</dbReference>
<dbReference type="KEGG" id="rgi:RGI145_23220"/>
<dbReference type="InterPro" id="IPR025668">
    <property type="entry name" value="Tnp_DDE_dom"/>
</dbReference>
<dbReference type="Pfam" id="PF13701">
    <property type="entry name" value="DDE_Tnp_1_4"/>
    <property type="match status" value="1"/>
</dbReference>
<sequence length="447" mass="49730">MDDDTTEAFGFPAVGRKRLSAAFDGGRLTSDGGVLLLAAAERRLGLCDRLASLIADPRDPSRVIHPLADILRARILAIACGYEDADDLDHLRQDPGFKLACGRLPDTGRDLCSQPTMSRWENAPSLREVVRLMRAMVDVYCASYARPPAAVTLDIDDTVDVVHGRQQLSLFNAHHDERCFLPIHVYDTAVSRPVAVLLRPGKTPSGTEVRGHLRRLLRQIRRHWPRTHITLRGDGHYGRPEVMAFCEAENINFVFGLPTNATLRGLVEEAADDVRTRRAEEGVPVLRRYAETSYGARSWSAKRRVVARIEASTLGLDIRFVVTSFARGSAEWIYDSLYCARGQAENLIKLHKTQLASDRTSCRSPLANQLRLILHTAAYWLMLTLRDRIPKPHPLASAEFATLRLHLLKIAGRVIETASRVRIAFAAACPHAVLFHGLARSFHPAGP</sequence>
<evidence type="ECO:0000313" key="3">
    <source>
        <dbReference type="Proteomes" id="UP000185494"/>
    </source>
</evidence>
<protein>
    <submittedName>
        <fullName evidence="2">Transposase</fullName>
    </submittedName>
</protein>
<keyword evidence="2" id="KW-0614">Plasmid</keyword>